<protein>
    <submittedName>
        <fullName evidence="1">Uncharacterized protein</fullName>
    </submittedName>
</protein>
<evidence type="ECO:0000313" key="2">
    <source>
        <dbReference type="Proteomes" id="UP000821865"/>
    </source>
</evidence>
<proteinExistence type="predicted"/>
<gene>
    <name evidence="1" type="ORF">HPB49_009687</name>
</gene>
<dbReference type="Proteomes" id="UP000821865">
    <property type="component" value="Chromosome 3"/>
</dbReference>
<reference evidence="1" key="1">
    <citation type="submission" date="2020-05" db="EMBL/GenBank/DDBJ databases">
        <title>Large-scale comparative analyses of tick genomes elucidate their genetic diversity and vector capacities.</title>
        <authorList>
            <person name="Jia N."/>
            <person name="Wang J."/>
            <person name="Shi W."/>
            <person name="Du L."/>
            <person name="Sun Y."/>
            <person name="Zhan W."/>
            <person name="Jiang J."/>
            <person name="Wang Q."/>
            <person name="Zhang B."/>
            <person name="Ji P."/>
            <person name="Sakyi L.B."/>
            <person name="Cui X."/>
            <person name="Yuan T."/>
            <person name="Jiang B."/>
            <person name="Yang W."/>
            <person name="Lam T.T.-Y."/>
            <person name="Chang Q."/>
            <person name="Ding S."/>
            <person name="Wang X."/>
            <person name="Zhu J."/>
            <person name="Ruan X."/>
            <person name="Zhao L."/>
            <person name="Wei J."/>
            <person name="Que T."/>
            <person name="Du C."/>
            <person name="Cheng J."/>
            <person name="Dai P."/>
            <person name="Han X."/>
            <person name="Huang E."/>
            <person name="Gao Y."/>
            <person name="Liu J."/>
            <person name="Shao H."/>
            <person name="Ye R."/>
            <person name="Li L."/>
            <person name="Wei W."/>
            <person name="Wang X."/>
            <person name="Wang C."/>
            <person name="Yang T."/>
            <person name="Huo Q."/>
            <person name="Li W."/>
            <person name="Guo W."/>
            <person name="Chen H."/>
            <person name="Zhou L."/>
            <person name="Ni X."/>
            <person name="Tian J."/>
            <person name="Zhou Y."/>
            <person name="Sheng Y."/>
            <person name="Liu T."/>
            <person name="Pan Y."/>
            <person name="Xia L."/>
            <person name="Li J."/>
            <person name="Zhao F."/>
            <person name="Cao W."/>
        </authorList>
    </citation>
    <scope>NUCLEOTIDE SEQUENCE</scope>
    <source>
        <strain evidence="1">Dsil-2018</strain>
    </source>
</reference>
<name>A0ACB8D4G9_DERSI</name>
<accession>A0ACB8D4G9</accession>
<organism evidence="1 2">
    <name type="scientific">Dermacentor silvarum</name>
    <name type="common">Tick</name>
    <dbReference type="NCBI Taxonomy" id="543639"/>
    <lineage>
        <taxon>Eukaryota</taxon>
        <taxon>Metazoa</taxon>
        <taxon>Ecdysozoa</taxon>
        <taxon>Arthropoda</taxon>
        <taxon>Chelicerata</taxon>
        <taxon>Arachnida</taxon>
        <taxon>Acari</taxon>
        <taxon>Parasitiformes</taxon>
        <taxon>Ixodida</taxon>
        <taxon>Ixodoidea</taxon>
        <taxon>Ixodidae</taxon>
        <taxon>Rhipicephalinae</taxon>
        <taxon>Dermacentor</taxon>
    </lineage>
</organism>
<dbReference type="EMBL" id="CM023472">
    <property type="protein sequence ID" value="KAH7959259.1"/>
    <property type="molecule type" value="Genomic_DNA"/>
</dbReference>
<sequence>MAWEIIPTVGLPEALTESGPMLSSFNRSEDTKEAVEKALYAILGHGAFQRRIMACSLLSMVVLLCHSLAYRAIASPVDHWCARPAIFGAMSVQLWRNAAIPVESDGSFSRCTVYDPPLPPVSVAF</sequence>
<evidence type="ECO:0000313" key="1">
    <source>
        <dbReference type="EMBL" id="KAH7959259.1"/>
    </source>
</evidence>
<comment type="caution">
    <text evidence="1">The sequence shown here is derived from an EMBL/GenBank/DDBJ whole genome shotgun (WGS) entry which is preliminary data.</text>
</comment>
<keyword evidence="2" id="KW-1185">Reference proteome</keyword>